<dbReference type="PROSITE" id="PS51257">
    <property type="entry name" value="PROKAR_LIPOPROTEIN"/>
    <property type="match status" value="1"/>
</dbReference>
<accession>A0ABS4QG08</accession>
<comment type="caution">
    <text evidence="2">The sequence shown here is derived from an EMBL/GenBank/DDBJ whole genome shotgun (WGS) entry which is preliminary data.</text>
</comment>
<dbReference type="RefSeq" id="WP_209891044.1">
    <property type="nucleotide sequence ID" value="NZ_JAGGMR010000001.1"/>
</dbReference>
<proteinExistence type="predicted"/>
<evidence type="ECO:0000259" key="1">
    <source>
        <dbReference type="Pfam" id="PF26526"/>
    </source>
</evidence>
<dbReference type="InterPro" id="IPR058488">
    <property type="entry name" value="DUF8175"/>
</dbReference>
<feature type="domain" description="DUF8175" evidence="1">
    <location>
        <begin position="33"/>
        <end position="199"/>
    </location>
</feature>
<protein>
    <recommendedName>
        <fullName evidence="1">DUF8175 domain-containing protein</fullName>
    </recommendedName>
</protein>
<keyword evidence="3" id="KW-1185">Reference proteome</keyword>
<reference evidence="2 3" key="1">
    <citation type="submission" date="2021-03" db="EMBL/GenBank/DDBJ databases">
        <title>Sequencing the genomes of 1000 actinobacteria strains.</title>
        <authorList>
            <person name="Klenk H.-P."/>
        </authorList>
    </citation>
    <scope>NUCLEOTIDE SEQUENCE [LARGE SCALE GENOMIC DNA]</scope>
    <source>
        <strain evidence="2 3">DSM 45516</strain>
    </source>
</reference>
<evidence type="ECO:0000313" key="2">
    <source>
        <dbReference type="EMBL" id="MBP2190636.1"/>
    </source>
</evidence>
<evidence type="ECO:0000313" key="3">
    <source>
        <dbReference type="Proteomes" id="UP001519325"/>
    </source>
</evidence>
<dbReference type="EMBL" id="JAGGMR010000001">
    <property type="protein sequence ID" value="MBP2190636.1"/>
    <property type="molecule type" value="Genomic_DNA"/>
</dbReference>
<name>A0ABS4QG08_9NOCA</name>
<organism evidence="2 3">
    <name type="scientific">Nocardia goodfellowii</name>
    <dbReference type="NCBI Taxonomy" id="882446"/>
    <lineage>
        <taxon>Bacteria</taxon>
        <taxon>Bacillati</taxon>
        <taxon>Actinomycetota</taxon>
        <taxon>Actinomycetes</taxon>
        <taxon>Mycobacteriales</taxon>
        <taxon>Nocardiaceae</taxon>
        <taxon>Nocardia</taxon>
    </lineage>
</organism>
<dbReference type="Proteomes" id="UP001519325">
    <property type="component" value="Unassembled WGS sequence"/>
</dbReference>
<dbReference type="Pfam" id="PF26526">
    <property type="entry name" value="DUF8175"/>
    <property type="match status" value="1"/>
</dbReference>
<gene>
    <name evidence="2" type="ORF">BJ987_003537</name>
</gene>
<sequence length="215" mass="22815">MTKTVGDSAVRRRARHRPAAGLVGLAVLALVTGCGSDQEPAPDITTGPSGVRWQGYHGVALPQTDQGPKSTADGAATGFARSPAGAAVAAITHTVRMSVAPDNQWAKVIAQEVVPGPARDEWSVNRVQLSITGPAAPEYAPRLLGYKIIGYTPQKTAVDIYSEYSDGSKAVNHTTVEWFLDDWRLRLPDPGSTTRPIDAITELPSDIVKLEAPKP</sequence>